<name>A0A450WAY6_9GAMM</name>
<feature type="transmembrane region" description="Helical" evidence="1">
    <location>
        <begin position="12"/>
        <end position="29"/>
    </location>
</feature>
<keyword evidence="1" id="KW-0812">Transmembrane</keyword>
<keyword evidence="1" id="KW-1133">Transmembrane helix</keyword>
<dbReference type="AlphaFoldDB" id="A0A450WAY6"/>
<gene>
    <name evidence="2" type="ORF">BECKLFY1418C_GA0070996_100713</name>
</gene>
<evidence type="ECO:0000256" key="1">
    <source>
        <dbReference type="SAM" id="Phobius"/>
    </source>
</evidence>
<evidence type="ECO:0000313" key="2">
    <source>
        <dbReference type="EMBL" id="VFK14236.1"/>
    </source>
</evidence>
<organism evidence="2">
    <name type="scientific">Candidatus Kentrum sp. LFY</name>
    <dbReference type="NCBI Taxonomy" id="2126342"/>
    <lineage>
        <taxon>Bacteria</taxon>
        <taxon>Pseudomonadati</taxon>
        <taxon>Pseudomonadota</taxon>
        <taxon>Gammaproteobacteria</taxon>
        <taxon>Candidatus Kentrum</taxon>
    </lineage>
</organism>
<keyword evidence="1" id="KW-0472">Membrane</keyword>
<reference evidence="2" key="1">
    <citation type="submission" date="2019-02" db="EMBL/GenBank/DDBJ databases">
        <authorList>
            <person name="Gruber-Vodicka R. H."/>
            <person name="Seah K. B. B."/>
        </authorList>
    </citation>
    <scope>NUCLEOTIDE SEQUENCE</scope>
    <source>
        <strain evidence="2">BECK_BY7</strain>
    </source>
</reference>
<dbReference type="EMBL" id="CAADFN010000007">
    <property type="protein sequence ID" value="VFK14236.1"/>
    <property type="molecule type" value="Genomic_DNA"/>
</dbReference>
<accession>A0A450WAY6</accession>
<proteinExistence type="predicted"/>
<protein>
    <submittedName>
        <fullName evidence="2">Uncharacterized protein</fullName>
    </submittedName>
</protein>
<sequence length="63" mass="7169">MLALRAKTEAGWVLAHAPVFSISLFFRYLNRFTRIESGHNGLEPSFAKVITTMIETKFGLFHV</sequence>